<keyword evidence="1" id="KW-1133">Transmembrane helix</keyword>
<organism evidence="2 3">
    <name type="scientific">Immersiella caudata</name>
    <dbReference type="NCBI Taxonomy" id="314043"/>
    <lineage>
        <taxon>Eukaryota</taxon>
        <taxon>Fungi</taxon>
        <taxon>Dikarya</taxon>
        <taxon>Ascomycota</taxon>
        <taxon>Pezizomycotina</taxon>
        <taxon>Sordariomycetes</taxon>
        <taxon>Sordariomycetidae</taxon>
        <taxon>Sordariales</taxon>
        <taxon>Lasiosphaeriaceae</taxon>
        <taxon>Immersiella</taxon>
    </lineage>
</organism>
<proteinExistence type="predicted"/>
<evidence type="ECO:0000313" key="2">
    <source>
        <dbReference type="EMBL" id="KAK0633851.1"/>
    </source>
</evidence>
<protein>
    <submittedName>
        <fullName evidence="2">Uncharacterized protein</fullName>
    </submittedName>
</protein>
<accession>A0AA39XHQ5</accession>
<feature type="transmembrane region" description="Helical" evidence="1">
    <location>
        <begin position="12"/>
        <end position="36"/>
    </location>
</feature>
<dbReference type="EMBL" id="JAULSU010000001">
    <property type="protein sequence ID" value="KAK0633851.1"/>
    <property type="molecule type" value="Genomic_DNA"/>
</dbReference>
<feature type="transmembrane region" description="Helical" evidence="1">
    <location>
        <begin position="74"/>
        <end position="98"/>
    </location>
</feature>
<gene>
    <name evidence="2" type="ORF">B0T14DRAFT_561391</name>
</gene>
<keyword evidence="1" id="KW-0472">Membrane</keyword>
<feature type="transmembrane region" description="Helical" evidence="1">
    <location>
        <begin position="119"/>
        <end position="136"/>
    </location>
</feature>
<keyword evidence="1" id="KW-0812">Transmembrane</keyword>
<comment type="caution">
    <text evidence="2">The sequence shown here is derived from an EMBL/GenBank/DDBJ whole genome shotgun (WGS) entry which is preliminary data.</text>
</comment>
<dbReference type="AlphaFoldDB" id="A0AA39XHQ5"/>
<feature type="transmembrane region" description="Helical" evidence="1">
    <location>
        <begin position="189"/>
        <end position="209"/>
    </location>
</feature>
<feature type="transmembrane region" description="Helical" evidence="1">
    <location>
        <begin position="156"/>
        <end position="177"/>
    </location>
</feature>
<name>A0AA39XHQ5_9PEZI</name>
<evidence type="ECO:0000313" key="3">
    <source>
        <dbReference type="Proteomes" id="UP001175000"/>
    </source>
</evidence>
<reference evidence="2" key="1">
    <citation type="submission" date="2023-06" db="EMBL/GenBank/DDBJ databases">
        <title>Genome-scale phylogeny and comparative genomics of the fungal order Sordariales.</title>
        <authorList>
            <consortium name="Lawrence Berkeley National Laboratory"/>
            <person name="Hensen N."/>
            <person name="Bonometti L."/>
            <person name="Westerberg I."/>
            <person name="Brannstrom I.O."/>
            <person name="Guillou S."/>
            <person name="Cros-Aarteil S."/>
            <person name="Calhoun S."/>
            <person name="Haridas S."/>
            <person name="Kuo A."/>
            <person name="Mondo S."/>
            <person name="Pangilinan J."/>
            <person name="Riley R."/>
            <person name="Labutti K."/>
            <person name="Andreopoulos B."/>
            <person name="Lipzen A."/>
            <person name="Chen C."/>
            <person name="Yanf M."/>
            <person name="Daum C."/>
            <person name="Ng V."/>
            <person name="Clum A."/>
            <person name="Steindorff A."/>
            <person name="Ohm R."/>
            <person name="Martin F."/>
            <person name="Silar P."/>
            <person name="Natvig D."/>
            <person name="Lalanne C."/>
            <person name="Gautier V."/>
            <person name="Ament-Velasquez S.L."/>
            <person name="Kruys A."/>
            <person name="Hutchinson M.I."/>
            <person name="Powell A.J."/>
            <person name="Barry K."/>
            <person name="Miller A.N."/>
            <person name="Grigoriev I.V."/>
            <person name="Debuchy R."/>
            <person name="Gladieux P."/>
            <person name="Thoren M.H."/>
            <person name="Johannesson H."/>
        </authorList>
    </citation>
    <scope>NUCLEOTIDE SEQUENCE</scope>
    <source>
        <strain evidence="2">CBS 606.72</strain>
    </source>
</reference>
<sequence>MDDSSRMDSILGYFGTIYAKFMLTFIMQEGVIWLLTSECALNFFRSITSLIAASAKGCLNLLRTELTEYIIQDLFIVLITFVVGLVFGSYLGSVAVNLTQTVFRTTVMRTMDPMTTMQALFHCITSLIGPLIRGFPAGRIMALLGLMLGGLSDGGVTYLIAAFFKTLGSVIGALMAILGGVPKLCMITLLLPILVVAVLAIMLSLLWFAHPHTGCTSLFCNLAGTFEQFVTAFRWGGELVLCQDADASVAWSAEMTKVKAEEAEKAASEETVAEKAAAE</sequence>
<evidence type="ECO:0000256" key="1">
    <source>
        <dbReference type="SAM" id="Phobius"/>
    </source>
</evidence>
<dbReference type="Proteomes" id="UP001175000">
    <property type="component" value="Unassembled WGS sequence"/>
</dbReference>
<keyword evidence="3" id="KW-1185">Reference proteome</keyword>